<dbReference type="OrthoDB" id="9806127at2"/>
<feature type="domain" description="ABC transmembrane type-1" evidence="11">
    <location>
        <begin position="20"/>
        <end position="308"/>
    </location>
</feature>
<sequence>MSDGAKVLRPYVLRQWRALAGASAGTAVLALAELAKPWPIALIVDHVIADREAPFTPDLTLLLGIGAMILAIAVAESASTYFTGLWLQSAGERIAHQLRVAIYDHLQRLSLAYHQRTPKGDLLTRVTEDVNDMGELFSDTLGEMLQSALLAVGMTVVLLVIDPVLALLSLVTAPLLVIISFVFRRKVRDRARRQRRHEGDLASIANEALSAMTVVKAFGAERQEADRVRTRSEQRMGVGVEVARLQARFDGTVGVIRAMATALVTVVGVFRVAKGELSVGDLIIFVSYTRKASSPMRSFAREAAKLTAALARADRIAEVLTEDDVIEDRPHAYHGGRARGEIELEDVSFRYAHERPALQDVSIKLHAGQRLALTGASGAGKSTLAALVARFYDPTSGRVLIDGRDARDCAQAWLRDQIAVVLQDTVLFTGTVRENIAYGADAPDEAVVDAAKAAAAHDFIQRLPDGYDTRLGPQGTGLSGGQRQRLGIARTLLRDPPIIILDEPTTALDQDAENQVMDGLDRLMRGRTCILITHSARLASTADQILELDHGRITEATTHG</sequence>
<evidence type="ECO:0000256" key="7">
    <source>
        <dbReference type="ARBA" id="ARBA00022989"/>
    </source>
</evidence>
<evidence type="ECO:0000256" key="2">
    <source>
        <dbReference type="ARBA" id="ARBA00022448"/>
    </source>
</evidence>
<evidence type="ECO:0000256" key="3">
    <source>
        <dbReference type="ARBA" id="ARBA00022475"/>
    </source>
</evidence>
<dbReference type="Proteomes" id="UP000278962">
    <property type="component" value="Unassembled WGS sequence"/>
</dbReference>
<feature type="domain" description="ABC transporter" evidence="10">
    <location>
        <begin position="342"/>
        <end position="560"/>
    </location>
</feature>
<evidence type="ECO:0000256" key="1">
    <source>
        <dbReference type="ARBA" id="ARBA00004651"/>
    </source>
</evidence>
<keyword evidence="5" id="KW-0547">Nucleotide-binding</keyword>
<dbReference type="InterPro" id="IPR017871">
    <property type="entry name" value="ABC_transporter-like_CS"/>
</dbReference>
<keyword evidence="2" id="KW-0813">Transport</keyword>
<dbReference type="PANTHER" id="PTHR43394">
    <property type="entry name" value="ATP-DEPENDENT PERMEASE MDL1, MITOCHONDRIAL"/>
    <property type="match status" value="1"/>
</dbReference>
<dbReference type="FunFam" id="3.40.50.300:FF:000299">
    <property type="entry name" value="ABC transporter ATP-binding protein/permease"/>
    <property type="match status" value="1"/>
</dbReference>
<evidence type="ECO:0000259" key="11">
    <source>
        <dbReference type="PROSITE" id="PS50929"/>
    </source>
</evidence>
<dbReference type="InterPro" id="IPR039421">
    <property type="entry name" value="Type_1_exporter"/>
</dbReference>
<protein>
    <submittedName>
        <fullName evidence="12">ATP-binding cassette subfamily B protein</fullName>
    </submittedName>
</protein>
<dbReference type="InterPro" id="IPR036640">
    <property type="entry name" value="ABC1_TM_sf"/>
</dbReference>
<evidence type="ECO:0000313" key="13">
    <source>
        <dbReference type="Proteomes" id="UP000278962"/>
    </source>
</evidence>
<name>A0A660LAU7_9ACTN</name>
<keyword evidence="3" id="KW-1003">Cell membrane</keyword>
<dbReference type="RefSeq" id="WP_121248292.1">
    <property type="nucleotide sequence ID" value="NZ_RBIL01000001.1"/>
</dbReference>
<evidence type="ECO:0000259" key="10">
    <source>
        <dbReference type="PROSITE" id="PS50893"/>
    </source>
</evidence>
<dbReference type="Pfam" id="PF00664">
    <property type="entry name" value="ABC_membrane"/>
    <property type="match status" value="1"/>
</dbReference>
<keyword evidence="4 9" id="KW-0812">Transmembrane</keyword>
<evidence type="ECO:0000313" key="12">
    <source>
        <dbReference type="EMBL" id="RKQ91030.1"/>
    </source>
</evidence>
<dbReference type="EMBL" id="RBIL01000001">
    <property type="protein sequence ID" value="RKQ91030.1"/>
    <property type="molecule type" value="Genomic_DNA"/>
</dbReference>
<accession>A0A660LAU7</accession>
<feature type="transmembrane region" description="Helical" evidence="9">
    <location>
        <begin position="141"/>
        <end position="161"/>
    </location>
</feature>
<comment type="caution">
    <text evidence="12">The sequence shown here is derived from an EMBL/GenBank/DDBJ whole genome shotgun (WGS) entry which is preliminary data.</text>
</comment>
<evidence type="ECO:0000256" key="4">
    <source>
        <dbReference type="ARBA" id="ARBA00022692"/>
    </source>
</evidence>
<keyword evidence="6 12" id="KW-0067">ATP-binding</keyword>
<evidence type="ECO:0000256" key="9">
    <source>
        <dbReference type="SAM" id="Phobius"/>
    </source>
</evidence>
<keyword evidence="7 9" id="KW-1133">Transmembrane helix</keyword>
<gene>
    <name evidence="12" type="ORF">C8N24_0846</name>
</gene>
<keyword evidence="8 9" id="KW-0472">Membrane</keyword>
<dbReference type="PROSITE" id="PS50929">
    <property type="entry name" value="ABC_TM1F"/>
    <property type="match status" value="1"/>
</dbReference>
<dbReference type="GO" id="GO:0015421">
    <property type="term" value="F:ABC-type oligopeptide transporter activity"/>
    <property type="evidence" value="ECO:0007669"/>
    <property type="project" value="TreeGrafter"/>
</dbReference>
<dbReference type="GO" id="GO:0005886">
    <property type="term" value="C:plasma membrane"/>
    <property type="evidence" value="ECO:0007669"/>
    <property type="project" value="UniProtKB-SubCell"/>
</dbReference>
<dbReference type="Pfam" id="PF00005">
    <property type="entry name" value="ABC_tran"/>
    <property type="match status" value="1"/>
</dbReference>
<dbReference type="GO" id="GO:0005524">
    <property type="term" value="F:ATP binding"/>
    <property type="evidence" value="ECO:0007669"/>
    <property type="project" value="UniProtKB-KW"/>
</dbReference>
<dbReference type="InterPro" id="IPR011527">
    <property type="entry name" value="ABC1_TM_dom"/>
</dbReference>
<proteinExistence type="predicted"/>
<dbReference type="Gene3D" id="1.20.1560.10">
    <property type="entry name" value="ABC transporter type 1, transmembrane domain"/>
    <property type="match status" value="1"/>
</dbReference>
<dbReference type="InterPro" id="IPR027417">
    <property type="entry name" value="P-loop_NTPase"/>
</dbReference>
<dbReference type="PANTHER" id="PTHR43394:SF1">
    <property type="entry name" value="ATP-BINDING CASSETTE SUB-FAMILY B MEMBER 10, MITOCHONDRIAL"/>
    <property type="match status" value="1"/>
</dbReference>
<dbReference type="PROSITE" id="PS50893">
    <property type="entry name" value="ABC_TRANSPORTER_2"/>
    <property type="match status" value="1"/>
</dbReference>
<dbReference type="InterPro" id="IPR003593">
    <property type="entry name" value="AAA+_ATPase"/>
</dbReference>
<keyword evidence="13" id="KW-1185">Reference proteome</keyword>
<dbReference type="SMART" id="SM00382">
    <property type="entry name" value="AAA"/>
    <property type="match status" value="1"/>
</dbReference>
<reference evidence="12 13" key="1">
    <citation type="submission" date="2018-10" db="EMBL/GenBank/DDBJ databases">
        <title>Genomic Encyclopedia of Archaeal and Bacterial Type Strains, Phase II (KMG-II): from individual species to whole genera.</title>
        <authorList>
            <person name="Goeker M."/>
        </authorList>
    </citation>
    <scope>NUCLEOTIDE SEQUENCE [LARGE SCALE GENOMIC DNA]</scope>
    <source>
        <strain evidence="12 13">DSM 14954</strain>
    </source>
</reference>
<dbReference type="InterPro" id="IPR003439">
    <property type="entry name" value="ABC_transporter-like_ATP-bd"/>
</dbReference>
<dbReference type="GO" id="GO:0016887">
    <property type="term" value="F:ATP hydrolysis activity"/>
    <property type="evidence" value="ECO:0007669"/>
    <property type="project" value="InterPro"/>
</dbReference>
<dbReference type="Gene3D" id="3.40.50.300">
    <property type="entry name" value="P-loop containing nucleotide triphosphate hydrolases"/>
    <property type="match status" value="1"/>
</dbReference>
<comment type="subcellular location">
    <subcellularLocation>
        <location evidence="1">Cell membrane</location>
        <topology evidence="1">Multi-pass membrane protein</topology>
    </subcellularLocation>
</comment>
<dbReference type="PROSITE" id="PS00211">
    <property type="entry name" value="ABC_TRANSPORTER_1"/>
    <property type="match status" value="1"/>
</dbReference>
<evidence type="ECO:0000256" key="8">
    <source>
        <dbReference type="ARBA" id="ARBA00023136"/>
    </source>
</evidence>
<feature type="transmembrane region" description="Helical" evidence="9">
    <location>
        <begin position="59"/>
        <end position="87"/>
    </location>
</feature>
<dbReference type="SUPFAM" id="SSF52540">
    <property type="entry name" value="P-loop containing nucleoside triphosphate hydrolases"/>
    <property type="match status" value="1"/>
</dbReference>
<evidence type="ECO:0000256" key="6">
    <source>
        <dbReference type="ARBA" id="ARBA00022840"/>
    </source>
</evidence>
<dbReference type="CDD" id="cd18564">
    <property type="entry name" value="ABC_6TM_exporter_like"/>
    <property type="match status" value="1"/>
</dbReference>
<organism evidence="12 13">
    <name type="scientific">Solirubrobacter pauli</name>
    <dbReference type="NCBI Taxonomy" id="166793"/>
    <lineage>
        <taxon>Bacteria</taxon>
        <taxon>Bacillati</taxon>
        <taxon>Actinomycetota</taxon>
        <taxon>Thermoleophilia</taxon>
        <taxon>Solirubrobacterales</taxon>
        <taxon>Solirubrobacteraceae</taxon>
        <taxon>Solirubrobacter</taxon>
    </lineage>
</organism>
<dbReference type="SUPFAM" id="SSF90123">
    <property type="entry name" value="ABC transporter transmembrane region"/>
    <property type="match status" value="1"/>
</dbReference>
<dbReference type="AlphaFoldDB" id="A0A660LAU7"/>
<evidence type="ECO:0000256" key="5">
    <source>
        <dbReference type="ARBA" id="ARBA00022741"/>
    </source>
</evidence>